<proteinExistence type="predicted"/>
<name>A0AAI9SZT4_9ASCO</name>
<keyword evidence="2" id="KW-0067">ATP-binding</keyword>
<keyword evidence="1" id="KW-0547">Nucleotide-binding</keyword>
<dbReference type="AlphaFoldDB" id="A0AAI9SZT4"/>
<sequence length="756" mass="85429">MSSLYSGSDFTADLALSHLPFKQDVHQSVPLPRSSSRFSLNSANYSKTFRNKVITNRLIESIHPDLNTHPQLFNHAAKRFKDRPCLSSRPYDYAKKQSASCFNSFTYQQVWHKKNNIGSGILRALLANPYLDEKLESHRKIKNHLRDWSTYGVASYLRDNKDHEIEKSCSFILSIFAVNRLEWVLTDLACSSYAITSTALYDTLGSDTSQYILDLTKCPIVVCTSDKVGTLLKLKQTYPKETESVISIISMDPIATINKDALQLANQLKVQITDLASIEKLGEKQPITQLSPSPDALFTISFTSGTTGSKPKGVMIPHRCAAAYVSFLTSIQPHAQLGDKAYVLLPLTHLYERETSAFAWTNGYELGFPQTTVGQTKIDTFHNMIDDLKLFQPTYMSVVPRLLTKLETLIKEQIKQLSPNNQVRVNQIIEYKVKKQGSKDGATGFDAMLDSFEPYKSLRDFIGFNEMRWVQTASAPIASSTLIYLKASLNMGIRQLYGLTESGAAITCTDAYEASPGTCGSISMTGEFKLRSVRDMGYDINKLEGEILLRGPQMFKGYYYNQEETNKAVNEEGWFHSGDIATIDSDGRIRIIDRVKNFFKMQQGEYISPEKIENRYLSSNPVISQLYVHGDSLKSYLVGIVGIEYEQGLKFLNQNFGLNKIDMSCEELLQKINTVEAKTKFLAHLNSNVCNQLNGFELLHNIHIEINPLTVEREVVTPTFKLRRPVAQKFFANVFHKLYEIEKSLVIEARLQMAKL</sequence>
<gene>
    <name evidence="4" type="ORF">KGF56_001080</name>
</gene>
<dbReference type="RefSeq" id="XP_049181983.1">
    <property type="nucleotide sequence ID" value="XM_049322165.1"/>
</dbReference>
<protein>
    <submittedName>
        <fullName evidence="4">FAA24</fullName>
    </submittedName>
</protein>
<reference evidence="4" key="1">
    <citation type="journal article" date="2022" name="DNA Res.">
        <title>Genome analysis of five recently described species of the CUG-Ser clade uncovers Candida theae as a new hybrid lineage with pathogenic potential in the Candida parapsilosis species complex.</title>
        <authorList>
            <person name="Mixao V."/>
            <person name="Del Olmo V."/>
            <person name="Hegedusova E."/>
            <person name="Saus E."/>
            <person name="Pryszcz L."/>
            <person name="Cillingova A."/>
            <person name="Nosek J."/>
            <person name="Gabaldon T."/>
        </authorList>
    </citation>
    <scope>NUCLEOTIDE SEQUENCE</scope>
    <source>
        <strain evidence="4">CBS 10844</strain>
    </source>
</reference>
<dbReference type="InterPro" id="IPR042099">
    <property type="entry name" value="ANL_N_sf"/>
</dbReference>
<evidence type="ECO:0000256" key="1">
    <source>
        <dbReference type="ARBA" id="ARBA00022741"/>
    </source>
</evidence>
<dbReference type="Pfam" id="PF00501">
    <property type="entry name" value="AMP-binding"/>
    <property type="match status" value="1"/>
</dbReference>
<accession>A0AAI9SZT4</accession>
<evidence type="ECO:0000259" key="3">
    <source>
        <dbReference type="Pfam" id="PF00501"/>
    </source>
</evidence>
<dbReference type="PANTHER" id="PTHR43272">
    <property type="entry name" value="LONG-CHAIN-FATTY-ACID--COA LIGASE"/>
    <property type="match status" value="1"/>
</dbReference>
<dbReference type="SUPFAM" id="SSF56801">
    <property type="entry name" value="Acetyl-CoA synthetase-like"/>
    <property type="match status" value="1"/>
</dbReference>
<dbReference type="GO" id="GO:0016020">
    <property type="term" value="C:membrane"/>
    <property type="evidence" value="ECO:0007669"/>
    <property type="project" value="TreeGrafter"/>
</dbReference>
<organism evidence="4 5">
    <name type="scientific">Candida oxycetoniae</name>
    <dbReference type="NCBI Taxonomy" id="497107"/>
    <lineage>
        <taxon>Eukaryota</taxon>
        <taxon>Fungi</taxon>
        <taxon>Dikarya</taxon>
        <taxon>Ascomycota</taxon>
        <taxon>Saccharomycotina</taxon>
        <taxon>Pichiomycetes</taxon>
        <taxon>Debaryomycetaceae</taxon>
        <taxon>Candida/Lodderomyces clade</taxon>
        <taxon>Candida</taxon>
    </lineage>
</organism>
<feature type="domain" description="AMP-dependent synthetase/ligase" evidence="3">
    <location>
        <begin position="174"/>
        <end position="559"/>
    </location>
</feature>
<dbReference type="PANTHER" id="PTHR43272:SF33">
    <property type="entry name" value="AMP-BINDING DOMAIN-CONTAINING PROTEIN-RELATED"/>
    <property type="match status" value="1"/>
</dbReference>
<dbReference type="GO" id="GO:0005783">
    <property type="term" value="C:endoplasmic reticulum"/>
    <property type="evidence" value="ECO:0007669"/>
    <property type="project" value="TreeGrafter"/>
</dbReference>
<evidence type="ECO:0000313" key="4">
    <source>
        <dbReference type="EMBL" id="KAI3406238.2"/>
    </source>
</evidence>
<comment type="caution">
    <text evidence="4">The sequence shown here is derived from an EMBL/GenBank/DDBJ whole genome shotgun (WGS) entry which is preliminary data.</text>
</comment>
<dbReference type="Proteomes" id="UP001202479">
    <property type="component" value="Unassembled WGS sequence"/>
</dbReference>
<evidence type="ECO:0000256" key="2">
    <source>
        <dbReference type="ARBA" id="ARBA00022840"/>
    </source>
</evidence>
<dbReference type="GeneID" id="73378697"/>
<dbReference type="GO" id="GO:0004467">
    <property type="term" value="F:long-chain fatty acid-CoA ligase activity"/>
    <property type="evidence" value="ECO:0007669"/>
    <property type="project" value="TreeGrafter"/>
</dbReference>
<keyword evidence="5" id="KW-1185">Reference proteome</keyword>
<dbReference type="InterPro" id="IPR000873">
    <property type="entry name" value="AMP-dep_synth/lig_dom"/>
</dbReference>
<dbReference type="GO" id="GO:0005524">
    <property type="term" value="F:ATP binding"/>
    <property type="evidence" value="ECO:0007669"/>
    <property type="project" value="UniProtKB-KW"/>
</dbReference>
<dbReference type="EMBL" id="JAHUZD010000025">
    <property type="protein sequence ID" value="KAI3406238.2"/>
    <property type="molecule type" value="Genomic_DNA"/>
</dbReference>
<evidence type="ECO:0000313" key="5">
    <source>
        <dbReference type="Proteomes" id="UP001202479"/>
    </source>
</evidence>
<dbReference type="Gene3D" id="3.40.50.12780">
    <property type="entry name" value="N-terminal domain of ligase-like"/>
    <property type="match status" value="1"/>
</dbReference>